<dbReference type="KEGG" id="mcha:111018892"/>
<dbReference type="OrthoDB" id="1845088at2759"/>
<feature type="region of interest" description="Disordered" evidence="2">
    <location>
        <begin position="265"/>
        <end position="310"/>
    </location>
</feature>
<dbReference type="GO" id="GO:0008270">
    <property type="term" value="F:zinc ion binding"/>
    <property type="evidence" value="ECO:0007669"/>
    <property type="project" value="UniProtKB-KW"/>
</dbReference>
<sequence>MFLSFTFQFPRVSFFRSSVFAMTSSSTNTKKDLHSPIFLLSNICNLVSIRLDSTDFILWKFQLTAILKAHKLFGFIDGSVSAPSQFLASSSETESQPTTTTSLPVINPHFEDWIAKDQALMTLINATLSAEALAYVVRSGTSKQVWEVLEKHYSSNSRTNVVNLKSDLQSIVKKTEESIDAYVKRIKEIKDKFANVSITINDEYLLIYALNGLSTEYNTLSTSMRTRAQSVSFEELHVFMKSEESAIEKQMKREDLVTQPNALFASSPQSQNRTSAFHPNQSHDRGRGKNNGRGKANFAPTFTNQGRGRSSGNFFTSFQADNRSPCQICGKLGHTALDCYNRMNFHFQGRHPPPQLAAMVAVQNNSYLAVGNSSPTTWLADSECNTHMTADLSNLSIASIASDYNGEENISVGSGQSFPITHFGCGQVFGSNYVPQA</sequence>
<evidence type="ECO:0000256" key="1">
    <source>
        <dbReference type="PROSITE-ProRule" id="PRU00047"/>
    </source>
</evidence>
<evidence type="ECO:0000259" key="3">
    <source>
        <dbReference type="PROSITE" id="PS50158"/>
    </source>
</evidence>
<name>A0A6J1D9L6_MOMCH</name>
<evidence type="ECO:0000256" key="2">
    <source>
        <dbReference type="SAM" id="MobiDB-lite"/>
    </source>
</evidence>
<keyword evidence="4" id="KW-1185">Reference proteome</keyword>
<dbReference type="PANTHER" id="PTHR47481">
    <property type="match status" value="1"/>
</dbReference>
<dbReference type="RefSeq" id="XP_022150845.1">
    <property type="nucleotide sequence ID" value="XM_022295153.1"/>
</dbReference>
<reference evidence="5" key="1">
    <citation type="submission" date="2025-08" db="UniProtKB">
        <authorList>
            <consortium name="RefSeq"/>
        </authorList>
    </citation>
    <scope>IDENTIFICATION</scope>
    <source>
        <strain evidence="5">OHB3-1</strain>
    </source>
</reference>
<keyword evidence="1" id="KW-0862">Zinc</keyword>
<protein>
    <submittedName>
        <fullName evidence="5">Uncharacterized protein LOC111018892</fullName>
    </submittedName>
</protein>
<feature type="compositionally biased region" description="Polar residues" evidence="2">
    <location>
        <begin position="300"/>
        <end position="310"/>
    </location>
</feature>
<dbReference type="InterPro" id="IPR001878">
    <property type="entry name" value="Znf_CCHC"/>
</dbReference>
<accession>A0A6J1D9L6</accession>
<feature type="domain" description="CCHC-type" evidence="3">
    <location>
        <begin position="326"/>
        <end position="339"/>
    </location>
</feature>
<dbReference type="Pfam" id="PF14244">
    <property type="entry name" value="Retrotran_gag_3"/>
    <property type="match status" value="1"/>
</dbReference>
<dbReference type="Proteomes" id="UP000504603">
    <property type="component" value="Unplaced"/>
</dbReference>
<evidence type="ECO:0000313" key="4">
    <source>
        <dbReference type="Proteomes" id="UP000504603"/>
    </source>
</evidence>
<dbReference type="Pfam" id="PF14223">
    <property type="entry name" value="Retrotran_gag_2"/>
    <property type="match status" value="1"/>
</dbReference>
<dbReference type="GO" id="GO:0003676">
    <property type="term" value="F:nucleic acid binding"/>
    <property type="evidence" value="ECO:0007669"/>
    <property type="project" value="InterPro"/>
</dbReference>
<keyword evidence="1" id="KW-0479">Metal-binding</keyword>
<proteinExistence type="predicted"/>
<evidence type="ECO:0000313" key="5">
    <source>
        <dbReference type="RefSeq" id="XP_022150845.1"/>
    </source>
</evidence>
<organism evidence="4 5">
    <name type="scientific">Momordica charantia</name>
    <name type="common">Bitter gourd</name>
    <name type="synonym">Balsam pear</name>
    <dbReference type="NCBI Taxonomy" id="3673"/>
    <lineage>
        <taxon>Eukaryota</taxon>
        <taxon>Viridiplantae</taxon>
        <taxon>Streptophyta</taxon>
        <taxon>Embryophyta</taxon>
        <taxon>Tracheophyta</taxon>
        <taxon>Spermatophyta</taxon>
        <taxon>Magnoliopsida</taxon>
        <taxon>eudicotyledons</taxon>
        <taxon>Gunneridae</taxon>
        <taxon>Pentapetalae</taxon>
        <taxon>rosids</taxon>
        <taxon>fabids</taxon>
        <taxon>Cucurbitales</taxon>
        <taxon>Cucurbitaceae</taxon>
        <taxon>Momordiceae</taxon>
        <taxon>Momordica</taxon>
    </lineage>
</organism>
<dbReference type="AlphaFoldDB" id="A0A6J1D9L6"/>
<keyword evidence="1" id="KW-0863">Zinc-finger</keyword>
<feature type="compositionally biased region" description="Polar residues" evidence="2">
    <location>
        <begin position="265"/>
        <end position="280"/>
    </location>
</feature>
<gene>
    <name evidence="5" type="primary">LOC111018892</name>
</gene>
<dbReference type="PANTHER" id="PTHR47481:SF28">
    <property type="entry name" value="RETROTRANSPOSON COPIA-LIKE N-TERMINAL DOMAIN-CONTAINING PROTEIN"/>
    <property type="match status" value="1"/>
</dbReference>
<dbReference type="InterPro" id="IPR029472">
    <property type="entry name" value="Copia-like_N"/>
</dbReference>
<dbReference type="GeneID" id="111018892"/>
<dbReference type="PROSITE" id="PS50158">
    <property type="entry name" value="ZF_CCHC"/>
    <property type="match status" value="1"/>
</dbReference>